<accession>A0A238W6J2</accession>
<dbReference type="HAMAP" id="MF_01411">
    <property type="entry name" value="LPS_assembly_LptD"/>
    <property type="match status" value="1"/>
</dbReference>
<dbReference type="GO" id="GO:0015920">
    <property type="term" value="P:lipopolysaccharide transport"/>
    <property type="evidence" value="ECO:0007669"/>
    <property type="project" value="InterPro"/>
</dbReference>
<keyword evidence="1" id="KW-0998">Cell outer membrane</keyword>
<name>A0A238W6J2_9RHOB</name>
<dbReference type="GO" id="GO:0043165">
    <property type="term" value="P:Gram-negative-bacterium-type cell outer membrane assembly"/>
    <property type="evidence" value="ECO:0007669"/>
    <property type="project" value="UniProtKB-UniRule"/>
</dbReference>
<comment type="similarity">
    <text evidence="1">Belongs to the LptD family.</text>
</comment>
<gene>
    <name evidence="1" type="primary">lptD</name>
    <name evidence="3" type="ORF">SAMN06265370_104191</name>
</gene>
<comment type="subcellular location">
    <subcellularLocation>
        <location evidence="1">Cell outer membrane</location>
    </subcellularLocation>
</comment>
<dbReference type="RefSeq" id="WP_089269745.1">
    <property type="nucleotide sequence ID" value="NZ_FZNN01000004.1"/>
</dbReference>
<comment type="subunit">
    <text evidence="1">Component of the lipopolysaccharide transport and assembly complex.</text>
</comment>
<comment type="function">
    <text evidence="1">Involved in the assembly of lipopolysaccharide (LPS) at the surface of the outer membrane.</text>
</comment>
<organism evidence="3 4">
    <name type="scientific">Puniceibacterium sediminis</name>
    <dbReference type="NCBI Taxonomy" id="1608407"/>
    <lineage>
        <taxon>Bacteria</taxon>
        <taxon>Pseudomonadati</taxon>
        <taxon>Pseudomonadota</taxon>
        <taxon>Alphaproteobacteria</taxon>
        <taxon>Rhodobacterales</taxon>
        <taxon>Paracoccaceae</taxon>
        <taxon>Puniceibacterium</taxon>
    </lineage>
</organism>
<keyword evidence="1" id="KW-0472">Membrane</keyword>
<dbReference type="AlphaFoldDB" id="A0A238W6J2"/>
<dbReference type="InterPro" id="IPR050218">
    <property type="entry name" value="LptD"/>
</dbReference>
<comment type="caution">
    <text evidence="1">Lacks conserved residue(s) required for the propagation of feature annotation.</text>
</comment>
<protein>
    <recommendedName>
        <fullName evidence="1">LPS-assembly protein LptD</fullName>
    </recommendedName>
</protein>
<dbReference type="Pfam" id="PF04453">
    <property type="entry name" value="LptD"/>
    <property type="match status" value="1"/>
</dbReference>
<feature type="domain" description="LptD C-terminal" evidence="2">
    <location>
        <begin position="280"/>
        <end position="611"/>
    </location>
</feature>
<dbReference type="InterPro" id="IPR020889">
    <property type="entry name" value="LipoPS_assembly_LptD"/>
</dbReference>
<evidence type="ECO:0000259" key="2">
    <source>
        <dbReference type="Pfam" id="PF04453"/>
    </source>
</evidence>
<feature type="chain" id="PRO_5013407746" description="LPS-assembly protein LptD" evidence="1">
    <location>
        <begin position="22"/>
        <end position="723"/>
    </location>
</feature>
<evidence type="ECO:0000313" key="3">
    <source>
        <dbReference type="EMBL" id="SNR42047.1"/>
    </source>
</evidence>
<dbReference type="PANTHER" id="PTHR30189:SF1">
    <property type="entry name" value="LPS-ASSEMBLY PROTEIN LPTD"/>
    <property type="match status" value="1"/>
</dbReference>
<dbReference type="OrthoDB" id="9760225at2"/>
<keyword evidence="4" id="KW-1185">Reference proteome</keyword>
<feature type="signal peptide" evidence="1">
    <location>
        <begin position="1"/>
        <end position="21"/>
    </location>
</feature>
<dbReference type="EMBL" id="FZNN01000004">
    <property type="protein sequence ID" value="SNR42047.1"/>
    <property type="molecule type" value="Genomic_DNA"/>
</dbReference>
<reference evidence="3 4" key="1">
    <citation type="submission" date="2017-06" db="EMBL/GenBank/DDBJ databases">
        <authorList>
            <person name="Kim H.J."/>
            <person name="Triplett B.A."/>
        </authorList>
    </citation>
    <scope>NUCLEOTIDE SEQUENCE [LARGE SCALE GENOMIC DNA]</scope>
    <source>
        <strain evidence="3 4">DSM 29052</strain>
    </source>
</reference>
<proteinExistence type="inferred from homology"/>
<dbReference type="InterPro" id="IPR007543">
    <property type="entry name" value="LptD_C"/>
</dbReference>
<sequence length="723" mass="80571" precursor="true">MRQFRALPALFILLLAFSLHAGPSRAQTDSALQDAALLVADQVLVENDNRLIATGNVEALYDGTRLTAARIIYDQDSDSLTLEGPIYITDPEGNVLSAETGEVDSGMRNGLLRGARMVLDQQLQLASVEARRVEGRYTQLSRVAVTSCQVCGNNSAPLWSIRASRVVHDQTERQLYFENAQLRILDVPVFYLPYLRLPDPTLDRARGFLIPSIRSTTLLGFGIKVPYFIPIGDDKDITLTPYLSPVTRTLEARYRQAFRYGNIELNGAITRDTLISDGARGYFFVTGSFTLPRDFKLKFNIKTTTDDAYLNDYDYSGANRLKSDLTVSRFRRDEMISASLRHYEILSDSESNATQPSIISSAEYERRYFPRFGGEIRLGAELHNHFRYSTLDVDSDDDDTLVDGRDVTRLNADISWRDRWTLAGGIRAGALGQLWIDRFWVSQDSTRPANVSQLTPAVAVDLRWPWARAGVNGARWLIEPIAQAGWIGGERVQVTNDESTRPEFDEGNLLSLSRFPVPDRRERGYTSALGLRILRDNPAGLTAGLTLGRVWREEDDSDFTRSSGLSTATSDYLLAAHIDTSNGLVLTARSLFDPADQSVAKAEARAIWSKGLMDLGAAYVLLPTDPDEDRDQAQSEWSFDGKYQFTNNWAASAETRYDFADQRFAKTGLDIEYQNECAVVNFSASRSYASSDSLVPSTEFGLTVALKGFSTGGSAGEYRRSCR</sequence>
<dbReference type="Proteomes" id="UP000198417">
    <property type="component" value="Unassembled WGS sequence"/>
</dbReference>
<evidence type="ECO:0000256" key="1">
    <source>
        <dbReference type="HAMAP-Rule" id="MF_01411"/>
    </source>
</evidence>
<keyword evidence="1" id="KW-0732">Signal</keyword>
<dbReference type="GO" id="GO:1990351">
    <property type="term" value="C:transporter complex"/>
    <property type="evidence" value="ECO:0007669"/>
    <property type="project" value="TreeGrafter"/>
</dbReference>
<dbReference type="PANTHER" id="PTHR30189">
    <property type="entry name" value="LPS-ASSEMBLY PROTEIN"/>
    <property type="match status" value="1"/>
</dbReference>
<dbReference type="GO" id="GO:0009279">
    <property type="term" value="C:cell outer membrane"/>
    <property type="evidence" value="ECO:0007669"/>
    <property type="project" value="UniProtKB-SubCell"/>
</dbReference>
<evidence type="ECO:0000313" key="4">
    <source>
        <dbReference type="Proteomes" id="UP000198417"/>
    </source>
</evidence>